<dbReference type="GO" id="GO:0016020">
    <property type="term" value="C:membrane"/>
    <property type="evidence" value="ECO:0007669"/>
    <property type="project" value="InterPro"/>
</dbReference>
<accession>A0A935MS89</accession>
<dbReference type="EMBL" id="JADJMS010000006">
    <property type="protein sequence ID" value="MBK7414259.1"/>
    <property type="molecule type" value="Genomic_DNA"/>
</dbReference>
<dbReference type="AlphaFoldDB" id="A0A935MS89"/>
<dbReference type="Gene3D" id="2.40.160.10">
    <property type="entry name" value="Porin"/>
    <property type="match status" value="1"/>
</dbReference>
<dbReference type="Proteomes" id="UP000739411">
    <property type="component" value="Unassembled WGS sequence"/>
</dbReference>
<sequence>MLANSTSGLSGKAGTLSLGRQYAPGYYTFALDPLTASPALSSLDAGQAHLGATIRGASSARWNSSVNYTSNSMGGVTVQGIYAFGENTNEIEMGASYGVGVNYAGGPVSVKYVYHNAANAQGTAAATTFPTGTVPGSNNGTQQEHYIGLSFDAKVVKILASAQMVDKGSRTNAGGQAAEGQAYQIGAVVPVGKGNIHASYAYANRDSATRVGPATYRGDMNSATVAYTHGLSKRTTLYTGVRYTDNDVDNAGGQTTAFGAGVNHSF</sequence>
<dbReference type="SUPFAM" id="SSF56935">
    <property type="entry name" value="Porins"/>
    <property type="match status" value="1"/>
</dbReference>
<evidence type="ECO:0000313" key="2">
    <source>
        <dbReference type="EMBL" id="MBK7414259.1"/>
    </source>
</evidence>
<name>A0A935MS89_9RHOO</name>
<dbReference type="Pfam" id="PF13609">
    <property type="entry name" value="Porin_4"/>
    <property type="match status" value="1"/>
</dbReference>
<proteinExistence type="predicted"/>
<dbReference type="InterPro" id="IPR023614">
    <property type="entry name" value="Porin_dom_sf"/>
</dbReference>
<dbReference type="CDD" id="cd00342">
    <property type="entry name" value="gram_neg_porins"/>
    <property type="match status" value="1"/>
</dbReference>
<organism evidence="2 3">
    <name type="scientific">Candidatus Dechloromonas phosphorivorans</name>
    <dbReference type="NCBI Taxonomy" id="2899244"/>
    <lineage>
        <taxon>Bacteria</taxon>
        <taxon>Pseudomonadati</taxon>
        <taxon>Pseudomonadota</taxon>
        <taxon>Betaproteobacteria</taxon>
        <taxon>Rhodocyclales</taxon>
        <taxon>Azonexaceae</taxon>
        <taxon>Dechloromonas</taxon>
    </lineage>
</organism>
<evidence type="ECO:0000313" key="3">
    <source>
        <dbReference type="Proteomes" id="UP000739411"/>
    </source>
</evidence>
<evidence type="ECO:0000259" key="1">
    <source>
        <dbReference type="Pfam" id="PF13609"/>
    </source>
</evidence>
<gene>
    <name evidence="2" type="ORF">IPJ38_03135</name>
</gene>
<comment type="caution">
    <text evidence="2">The sequence shown here is derived from an EMBL/GenBank/DDBJ whole genome shotgun (WGS) entry which is preliminary data.</text>
</comment>
<feature type="domain" description="Porin" evidence="1">
    <location>
        <begin position="5"/>
        <end position="247"/>
    </location>
</feature>
<protein>
    <submittedName>
        <fullName evidence="2">Porin</fullName>
    </submittedName>
</protein>
<dbReference type="GO" id="GO:0015288">
    <property type="term" value="F:porin activity"/>
    <property type="evidence" value="ECO:0007669"/>
    <property type="project" value="InterPro"/>
</dbReference>
<reference evidence="2 3" key="1">
    <citation type="submission" date="2020-10" db="EMBL/GenBank/DDBJ databases">
        <title>Connecting structure to function with the recovery of over 1000 high-quality activated sludge metagenome-assembled genomes encoding full-length rRNA genes using long-read sequencing.</title>
        <authorList>
            <person name="Singleton C.M."/>
            <person name="Petriglieri F."/>
            <person name="Kristensen J.M."/>
            <person name="Kirkegaard R.H."/>
            <person name="Michaelsen T.Y."/>
            <person name="Andersen M.H."/>
            <person name="Karst S.M."/>
            <person name="Dueholm M.S."/>
            <person name="Nielsen P.H."/>
            <person name="Albertsen M."/>
        </authorList>
    </citation>
    <scope>NUCLEOTIDE SEQUENCE [LARGE SCALE GENOMIC DNA]</scope>
    <source>
        <strain evidence="2">EsbW_18-Q3-R4-48_BATAC.463</strain>
    </source>
</reference>
<dbReference type="InterPro" id="IPR033900">
    <property type="entry name" value="Gram_neg_porin_domain"/>
</dbReference>